<protein>
    <submittedName>
        <fullName evidence="1">Unnamed protein product</fullName>
    </submittedName>
</protein>
<name>A0A9W6YVE9_AMBMO</name>
<organism evidence="1 2">
    <name type="scientific">Ambrosiozyma monospora</name>
    <name type="common">Yeast</name>
    <name type="synonym">Endomycopsis monosporus</name>
    <dbReference type="NCBI Taxonomy" id="43982"/>
    <lineage>
        <taxon>Eukaryota</taxon>
        <taxon>Fungi</taxon>
        <taxon>Dikarya</taxon>
        <taxon>Ascomycota</taxon>
        <taxon>Saccharomycotina</taxon>
        <taxon>Pichiomycetes</taxon>
        <taxon>Pichiales</taxon>
        <taxon>Pichiaceae</taxon>
        <taxon>Ambrosiozyma</taxon>
    </lineage>
</organism>
<proteinExistence type="predicted"/>
<accession>A0A9W6YVE9</accession>
<dbReference type="Proteomes" id="UP001165063">
    <property type="component" value="Unassembled WGS sequence"/>
</dbReference>
<evidence type="ECO:0000313" key="1">
    <source>
        <dbReference type="EMBL" id="GMG24183.1"/>
    </source>
</evidence>
<keyword evidence="2" id="KW-1185">Reference proteome</keyword>
<comment type="caution">
    <text evidence="1">The sequence shown here is derived from an EMBL/GenBank/DDBJ whole genome shotgun (WGS) entry which is preliminary data.</text>
</comment>
<evidence type="ECO:0000313" key="2">
    <source>
        <dbReference type="Proteomes" id="UP001165063"/>
    </source>
</evidence>
<dbReference type="EMBL" id="BSXU01001132">
    <property type="protein sequence ID" value="GMG24183.1"/>
    <property type="molecule type" value="Genomic_DNA"/>
</dbReference>
<gene>
    <name evidence="1" type="ORF">Amon01_000290400</name>
</gene>
<dbReference type="AlphaFoldDB" id="A0A9W6YVE9"/>
<reference evidence="1" key="1">
    <citation type="submission" date="2023-04" db="EMBL/GenBank/DDBJ databases">
        <title>Ambrosiozyma monospora NBRC 1965.</title>
        <authorList>
            <person name="Ichikawa N."/>
            <person name="Sato H."/>
            <person name="Tonouchi N."/>
        </authorList>
    </citation>
    <scope>NUCLEOTIDE SEQUENCE</scope>
    <source>
        <strain evidence="1">NBRC 1965</strain>
    </source>
</reference>
<sequence>MLHNQLQWLDLLDHHTRRNAQPWFLSTDVIIWPEDRGKVVRLQGSQAPLLEPSSNCHPACSGLLLQSKFFIKFMRELTESPDFQDVVSFQRATSSLKEHKPSNYNESQQLYTEFQL</sequence>